<dbReference type="GO" id="GO:0016036">
    <property type="term" value="P:cellular response to phosphate starvation"/>
    <property type="evidence" value="ECO:0007669"/>
    <property type="project" value="TreeGrafter"/>
</dbReference>
<dbReference type="SUPFAM" id="SSF47384">
    <property type="entry name" value="Homodimeric domain of signal transducing histidine kinase"/>
    <property type="match status" value="1"/>
</dbReference>
<dbReference type="InterPro" id="IPR036890">
    <property type="entry name" value="HATPase_C_sf"/>
</dbReference>
<keyword evidence="9" id="KW-0812">Transmembrane</keyword>
<comment type="catalytic activity">
    <reaction evidence="1">
        <text>ATP + protein L-histidine = ADP + protein N-phospho-L-histidine.</text>
        <dbReference type="EC" id="2.7.13.3"/>
    </reaction>
</comment>
<dbReference type="GO" id="GO:0000155">
    <property type="term" value="F:phosphorelay sensor kinase activity"/>
    <property type="evidence" value="ECO:0007669"/>
    <property type="project" value="InterPro"/>
</dbReference>
<evidence type="ECO:0000256" key="2">
    <source>
        <dbReference type="ARBA" id="ARBA00004370"/>
    </source>
</evidence>
<keyword evidence="5" id="KW-0808">Transferase</keyword>
<dbReference type="Proteomes" id="UP000051181">
    <property type="component" value="Unassembled WGS sequence"/>
</dbReference>
<dbReference type="InterPro" id="IPR004358">
    <property type="entry name" value="Sig_transdc_His_kin-like_C"/>
</dbReference>
<feature type="transmembrane region" description="Helical" evidence="9">
    <location>
        <begin position="176"/>
        <end position="195"/>
    </location>
</feature>
<dbReference type="EMBL" id="AZCN01000040">
    <property type="protein sequence ID" value="KRK15882.1"/>
    <property type="molecule type" value="Genomic_DNA"/>
</dbReference>
<keyword evidence="9" id="KW-1133">Transmembrane helix</keyword>
<name>A0A0R1F9J7_9LACO</name>
<dbReference type="SMART" id="SM00387">
    <property type="entry name" value="HATPase_c"/>
    <property type="match status" value="1"/>
</dbReference>
<keyword evidence="8 9" id="KW-0472">Membrane</keyword>
<evidence type="ECO:0000256" key="9">
    <source>
        <dbReference type="SAM" id="Phobius"/>
    </source>
</evidence>
<keyword evidence="7" id="KW-0902">Two-component regulatory system</keyword>
<feature type="domain" description="Histidine kinase" evidence="10">
    <location>
        <begin position="216"/>
        <end position="433"/>
    </location>
</feature>
<dbReference type="CDD" id="cd00075">
    <property type="entry name" value="HATPase"/>
    <property type="match status" value="1"/>
</dbReference>
<dbReference type="GO" id="GO:0004721">
    <property type="term" value="F:phosphoprotein phosphatase activity"/>
    <property type="evidence" value="ECO:0007669"/>
    <property type="project" value="TreeGrafter"/>
</dbReference>
<feature type="transmembrane region" description="Helical" evidence="9">
    <location>
        <begin position="12"/>
        <end position="35"/>
    </location>
</feature>
<dbReference type="GO" id="GO:0005886">
    <property type="term" value="C:plasma membrane"/>
    <property type="evidence" value="ECO:0007669"/>
    <property type="project" value="TreeGrafter"/>
</dbReference>
<evidence type="ECO:0000256" key="3">
    <source>
        <dbReference type="ARBA" id="ARBA00012438"/>
    </source>
</evidence>
<dbReference type="AlphaFoldDB" id="A0A0R1F9J7"/>
<evidence type="ECO:0000256" key="8">
    <source>
        <dbReference type="ARBA" id="ARBA00023136"/>
    </source>
</evidence>
<dbReference type="SMART" id="SM00388">
    <property type="entry name" value="HisKA"/>
    <property type="match status" value="1"/>
</dbReference>
<dbReference type="PANTHER" id="PTHR45453">
    <property type="entry name" value="PHOSPHATE REGULON SENSOR PROTEIN PHOR"/>
    <property type="match status" value="1"/>
</dbReference>
<keyword evidence="4" id="KW-0597">Phosphoprotein</keyword>
<sequence length="439" mass="50515">MKVVNRKQQIRLFLTELISFAVIFLSLGTIVYLSFQHEIYRNVDQGLEMKRSQLLLAQFKNKAKLKTNDKSKAVQQQRQGTPPPDFRINFLIYNSQGKVINTEMLGDRYTLLTGVKLDPDQRGKIVNLTTDDGSKFRSLLVKVPKTNHAKLYAGKYVQIIQNIDSEDQAIQSFRRVLILTMLFFWLLSILLSYLLSRWNMRPILKSWQQQQDFVANAAHELRTPLTIIQSKMELLLTKPNEKIISQMEPIALSLAETRRLNQLTRDLLMLARSDSNMTQITRQPTNTAEFLKQVIAPYSEIAASQDKMFTAQIDLNTQQMIDQKRIHQLLVILLDNALKYTQTGDQVEFKAYAHGNHWQVEVADTGIGIAPENRQAIFERFYREDKSRSRQTGGNGLGLAIAKWIIDSHQGTVKVVTNDPHGSRFIVSFPIEHIKKEHH</sequence>
<dbReference type="Pfam" id="PF00512">
    <property type="entry name" value="HisKA"/>
    <property type="match status" value="1"/>
</dbReference>
<dbReference type="GeneID" id="65916947"/>
<evidence type="ECO:0000256" key="5">
    <source>
        <dbReference type="ARBA" id="ARBA00022679"/>
    </source>
</evidence>
<dbReference type="Pfam" id="PF02518">
    <property type="entry name" value="HATPase_c"/>
    <property type="match status" value="1"/>
</dbReference>
<protein>
    <recommendedName>
        <fullName evidence="3">histidine kinase</fullName>
        <ecNumber evidence="3">2.7.13.3</ecNumber>
    </recommendedName>
</protein>
<evidence type="ECO:0000256" key="6">
    <source>
        <dbReference type="ARBA" id="ARBA00022777"/>
    </source>
</evidence>
<dbReference type="PATRIC" id="fig|913848.6.peg.1574"/>
<accession>A0A0R1F9J7</accession>
<evidence type="ECO:0000259" key="10">
    <source>
        <dbReference type="PROSITE" id="PS50109"/>
    </source>
</evidence>
<organism evidence="11 12">
    <name type="scientific">Loigolactobacillus coryniformis subsp. coryniformis KCTC 3167 = DSM 20001</name>
    <dbReference type="NCBI Taxonomy" id="913848"/>
    <lineage>
        <taxon>Bacteria</taxon>
        <taxon>Bacillati</taxon>
        <taxon>Bacillota</taxon>
        <taxon>Bacilli</taxon>
        <taxon>Lactobacillales</taxon>
        <taxon>Lactobacillaceae</taxon>
        <taxon>Loigolactobacillus</taxon>
    </lineage>
</organism>
<comment type="caution">
    <text evidence="11">The sequence shown here is derived from an EMBL/GenBank/DDBJ whole genome shotgun (WGS) entry which is preliminary data.</text>
</comment>
<dbReference type="FunFam" id="3.30.565.10:FF:000006">
    <property type="entry name" value="Sensor histidine kinase WalK"/>
    <property type="match status" value="1"/>
</dbReference>
<dbReference type="InterPro" id="IPR050351">
    <property type="entry name" value="BphY/WalK/GraS-like"/>
</dbReference>
<dbReference type="InterPro" id="IPR003661">
    <property type="entry name" value="HisK_dim/P_dom"/>
</dbReference>
<dbReference type="EC" id="2.7.13.3" evidence="3"/>
<dbReference type="InterPro" id="IPR003594">
    <property type="entry name" value="HATPase_dom"/>
</dbReference>
<dbReference type="Gene3D" id="1.10.287.130">
    <property type="match status" value="1"/>
</dbReference>
<keyword evidence="6 11" id="KW-0418">Kinase</keyword>
<dbReference type="Gene3D" id="3.30.565.10">
    <property type="entry name" value="Histidine kinase-like ATPase, C-terminal domain"/>
    <property type="match status" value="1"/>
</dbReference>
<dbReference type="eggNOG" id="COG5002">
    <property type="taxonomic scope" value="Bacteria"/>
</dbReference>
<dbReference type="InterPro" id="IPR036097">
    <property type="entry name" value="HisK_dim/P_sf"/>
</dbReference>
<reference evidence="11 12" key="1">
    <citation type="journal article" date="2015" name="Genome Announc.">
        <title>Expanding the biotechnology potential of lactobacilli through comparative genomics of 213 strains and associated genera.</title>
        <authorList>
            <person name="Sun Z."/>
            <person name="Harris H.M."/>
            <person name="McCann A."/>
            <person name="Guo C."/>
            <person name="Argimon S."/>
            <person name="Zhang W."/>
            <person name="Yang X."/>
            <person name="Jeffery I.B."/>
            <person name="Cooney J.C."/>
            <person name="Kagawa T.F."/>
            <person name="Liu W."/>
            <person name="Song Y."/>
            <person name="Salvetti E."/>
            <person name="Wrobel A."/>
            <person name="Rasinkangas P."/>
            <person name="Parkhill J."/>
            <person name="Rea M.C."/>
            <person name="O'Sullivan O."/>
            <person name="Ritari J."/>
            <person name="Douillard F.P."/>
            <person name="Paul Ross R."/>
            <person name="Yang R."/>
            <person name="Briner A.E."/>
            <person name="Felis G.E."/>
            <person name="de Vos W.M."/>
            <person name="Barrangou R."/>
            <person name="Klaenhammer T.R."/>
            <person name="Caufield P.W."/>
            <person name="Cui Y."/>
            <person name="Zhang H."/>
            <person name="O'Toole P.W."/>
        </authorList>
    </citation>
    <scope>NUCLEOTIDE SEQUENCE [LARGE SCALE GENOMIC DNA]</scope>
    <source>
        <strain evidence="11 12">DSM 20001</strain>
    </source>
</reference>
<dbReference type="CDD" id="cd00082">
    <property type="entry name" value="HisKA"/>
    <property type="match status" value="1"/>
</dbReference>
<dbReference type="InterPro" id="IPR005467">
    <property type="entry name" value="His_kinase_dom"/>
</dbReference>
<proteinExistence type="predicted"/>
<dbReference type="PANTHER" id="PTHR45453:SF1">
    <property type="entry name" value="PHOSPHATE REGULON SENSOR PROTEIN PHOR"/>
    <property type="match status" value="1"/>
</dbReference>
<comment type="subcellular location">
    <subcellularLocation>
        <location evidence="2">Membrane</location>
    </subcellularLocation>
</comment>
<dbReference type="PROSITE" id="PS50109">
    <property type="entry name" value="HIS_KIN"/>
    <property type="match status" value="1"/>
</dbReference>
<evidence type="ECO:0000256" key="4">
    <source>
        <dbReference type="ARBA" id="ARBA00022553"/>
    </source>
</evidence>
<dbReference type="SUPFAM" id="SSF55874">
    <property type="entry name" value="ATPase domain of HSP90 chaperone/DNA topoisomerase II/histidine kinase"/>
    <property type="match status" value="1"/>
</dbReference>
<evidence type="ECO:0000313" key="12">
    <source>
        <dbReference type="Proteomes" id="UP000051181"/>
    </source>
</evidence>
<evidence type="ECO:0000313" key="11">
    <source>
        <dbReference type="EMBL" id="KRK15882.1"/>
    </source>
</evidence>
<dbReference type="RefSeq" id="WP_010010107.1">
    <property type="nucleotide sequence ID" value="NZ_AZCN01000040.1"/>
</dbReference>
<dbReference type="FunFam" id="1.10.287.130:FF:000001">
    <property type="entry name" value="Two-component sensor histidine kinase"/>
    <property type="match status" value="1"/>
</dbReference>
<evidence type="ECO:0000256" key="1">
    <source>
        <dbReference type="ARBA" id="ARBA00000085"/>
    </source>
</evidence>
<dbReference type="PRINTS" id="PR00344">
    <property type="entry name" value="BCTRLSENSOR"/>
</dbReference>
<evidence type="ECO:0000256" key="7">
    <source>
        <dbReference type="ARBA" id="ARBA00023012"/>
    </source>
</evidence>
<gene>
    <name evidence="11" type="ORF">FD22_GL001536</name>
</gene>